<dbReference type="AlphaFoldDB" id="A0A4V2SPI1"/>
<dbReference type="Proteomes" id="UP000295399">
    <property type="component" value="Unassembled WGS sequence"/>
</dbReference>
<evidence type="ECO:0000256" key="1">
    <source>
        <dbReference type="SAM" id="Phobius"/>
    </source>
</evidence>
<keyword evidence="1" id="KW-1133">Transmembrane helix</keyword>
<organism evidence="2 3">
    <name type="scientific">Rhodothalassium salexigens DSM 2132</name>
    <dbReference type="NCBI Taxonomy" id="1188247"/>
    <lineage>
        <taxon>Bacteria</taxon>
        <taxon>Pseudomonadati</taxon>
        <taxon>Pseudomonadota</taxon>
        <taxon>Alphaproteobacteria</taxon>
        <taxon>Rhodothalassiales</taxon>
        <taxon>Rhodothalassiaceae</taxon>
        <taxon>Rhodothalassium</taxon>
    </lineage>
</organism>
<evidence type="ECO:0000313" key="3">
    <source>
        <dbReference type="Proteomes" id="UP000295399"/>
    </source>
</evidence>
<gene>
    <name evidence="2" type="ORF">EV659_10476</name>
</gene>
<evidence type="ECO:0000313" key="2">
    <source>
        <dbReference type="EMBL" id="TCP35226.1"/>
    </source>
</evidence>
<keyword evidence="3" id="KW-1185">Reference proteome</keyword>
<accession>A0A4V2SPI1</accession>
<protein>
    <submittedName>
        <fullName evidence="2">PepSY-associated transmembrane protein</fullName>
    </submittedName>
</protein>
<dbReference type="OrthoDB" id="271465at2"/>
<proteinExistence type="predicted"/>
<dbReference type="RefSeq" id="WP_132708131.1">
    <property type="nucleotide sequence ID" value="NZ_JACIGF010000004.1"/>
</dbReference>
<dbReference type="InParanoid" id="A0A4V2SPI1"/>
<comment type="caution">
    <text evidence="2">The sequence shown here is derived from an EMBL/GenBank/DDBJ whole genome shotgun (WGS) entry which is preliminary data.</text>
</comment>
<feature type="transmembrane region" description="Helical" evidence="1">
    <location>
        <begin position="136"/>
        <end position="159"/>
    </location>
</feature>
<keyword evidence="1 2" id="KW-0812">Transmembrane</keyword>
<sequence>MKPRVFFRKFHHWSSVIVAVPVIIMTVTGILLLLKKDIAWIQPSSQRGAAVGVPTQSLDTLFAAAAGVEQAGLDHWNTLDRVDIKPGKGIVKFIGDNNWEVQVDTHTGEVLAVAYRRSGIIEALHDGTFFADWVKLYVFLPSGVILLLLWGTGLYLFFLTQNQRNRKARAPKPTRRP</sequence>
<dbReference type="EMBL" id="SLXO01000004">
    <property type="protein sequence ID" value="TCP35226.1"/>
    <property type="molecule type" value="Genomic_DNA"/>
</dbReference>
<dbReference type="Pfam" id="PF03929">
    <property type="entry name" value="PepSY_TM"/>
    <property type="match status" value="1"/>
</dbReference>
<reference evidence="2 3" key="1">
    <citation type="submission" date="2019-03" db="EMBL/GenBank/DDBJ databases">
        <title>Genomic Encyclopedia of Type Strains, Phase IV (KMG-IV): sequencing the most valuable type-strain genomes for metagenomic binning, comparative biology and taxonomic classification.</title>
        <authorList>
            <person name="Goeker M."/>
        </authorList>
    </citation>
    <scope>NUCLEOTIDE SEQUENCE [LARGE SCALE GENOMIC DNA]</scope>
    <source>
        <strain evidence="2 3">DSM 2132</strain>
    </source>
</reference>
<keyword evidence="1" id="KW-0472">Membrane</keyword>
<name>A0A4V2SPI1_RHOSA</name>
<dbReference type="InterPro" id="IPR005625">
    <property type="entry name" value="PepSY-ass_TM"/>
</dbReference>
<feature type="transmembrane region" description="Helical" evidence="1">
    <location>
        <begin position="12"/>
        <end position="34"/>
    </location>
</feature>